<sequence>MNLLVRPRQSPAADATLLRLTPESAGWHHVGFEVCRLARGESLTRDTTGRELCLVLLSGRADLSFAGREWADAGRREHVFDGPPHALHLPPGGSLTAVATTPALELALCWAPADSGVDPVLITPGDVPVSTRGAGVTEREIRDVLMEDRPAATLLVTEVVTPAGHWSSWPPHKHDTDDQPRETYLEETYYHRLRRPGGFAVQRIYDQERTLDETLAVGDGEVVLVPRGYHPVSATPGYDLYYLNVMAGPVRRWLVTVDPAHHWQVASP</sequence>
<dbReference type="RefSeq" id="WP_338204928.1">
    <property type="nucleotide sequence ID" value="NZ_JAEKNR010000229.1"/>
</dbReference>
<dbReference type="GO" id="GO:0008880">
    <property type="term" value="F:glucuronate isomerase activity"/>
    <property type="evidence" value="ECO:0007669"/>
    <property type="project" value="InterPro"/>
</dbReference>
<dbReference type="AlphaFoldDB" id="A0A934N9Y4"/>
<dbReference type="Pfam" id="PF04962">
    <property type="entry name" value="KduI"/>
    <property type="match status" value="1"/>
</dbReference>
<dbReference type="EC" id="5.3.1.30" evidence="2"/>
<evidence type="ECO:0000256" key="1">
    <source>
        <dbReference type="ARBA" id="ARBA00023235"/>
    </source>
</evidence>
<dbReference type="PANTHER" id="PTHR39193:SF1">
    <property type="entry name" value="5-DEOXY-GLUCURONATE ISOMERASE"/>
    <property type="match status" value="1"/>
</dbReference>
<dbReference type="Gene3D" id="2.60.120.10">
    <property type="entry name" value="Jelly Rolls"/>
    <property type="match status" value="2"/>
</dbReference>
<dbReference type="InterPro" id="IPR021120">
    <property type="entry name" value="KduI/IolB_isomerase"/>
</dbReference>
<reference evidence="2" key="1">
    <citation type="submission" date="2020-10" db="EMBL/GenBank/DDBJ databases">
        <title>Ca. Dormibacterota MAGs.</title>
        <authorList>
            <person name="Montgomery K."/>
        </authorList>
    </citation>
    <scope>NUCLEOTIDE SEQUENCE [LARGE SCALE GENOMIC DNA]</scope>
    <source>
        <strain evidence="2">SC8812_S17_10</strain>
    </source>
</reference>
<dbReference type="SUPFAM" id="SSF51182">
    <property type="entry name" value="RmlC-like cupins"/>
    <property type="match status" value="1"/>
</dbReference>
<organism evidence="2 3">
    <name type="scientific">Candidatus Nephthysia bennettiae</name>
    <dbReference type="NCBI Taxonomy" id="3127016"/>
    <lineage>
        <taxon>Bacteria</taxon>
        <taxon>Bacillati</taxon>
        <taxon>Candidatus Dormiibacterota</taxon>
        <taxon>Candidatus Dormibacteria</taxon>
        <taxon>Candidatus Dormibacterales</taxon>
        <taxon>Candidatus Dormibacteraceae</taxon>
        <taxon>Candidatus Nephthysia</taxon>
    </lineage>
</organism>
<dbReference type="InterPro" id="IPR011051">
    <property type="entry name" value="RmlC_Cupin_sf"/>
</dbReference>
<dbReference type="Proteomes" id="UP000612893">
    <property type="component" value="Unassembled WGS sequence"/>
</dbReference>
<keyword evidence="3" id="KW-1185">Reference proteome</keyword>
<name>A0A934N9Y4_9BACT</name>
<dbReference type="EMBL" id="JAEKNR010000229">
    <property type="protein sequence ID" value="MBJ7600936.1"/>
    <property type="molecule type" value="Genomic_DNA"/>
</dbReference>
<gene>
    <name evidence="2" type="primary">iolB</name>
    <name evidence="2" type="ORF">JF922_23065</name>
</gene>
<evidence type="ECO:0000313" key="3">
    <source>
        <dbReference type="Proteomes" id="UP000612893"/>
    </source>
</evidence>
<accession>A0A934N9Y4</accession>
<comment type="caution">
    <text evidence="2">The sequence shown here is derived from an EMBL/GenBank/DDBJ whole genome shotgun (WGS) entry which is preliminary data.</text>
</comment>
<dbReference type="InterPro" id="IPR014710">
    <property type="entry name" value="RmlC-like_jellyroll"/>
</dbReference>
<keyword evidence="1 2" id="KW-0413">Isomerase</keyword>
<proteinExistence type="predicted"/>
<dbReference type="PANTHER" id="PTHR39193">
    <property type="entry name" value="5-DEOXY-GLUCURONATE ISOMERASE"/>
    <property type="match status" value="1"/>
</dbReference>
<dbReference type="GO" id="GO:0102482">
    <property type="term" value="F:5-deoxy-D-glucuronate isomerase activity"/>
    <property type="evidence" value="ECO:0007669"/>
    <property type="project" value="UniProtKB-EC"/>
</dbReference>
<dbReference type="GO" id="GO:0019310">
    <property type="term" value="P:inositol catabolic process"/>
    <property type="evidence" value="ECO:0007669"/>
    <property type="project" value="InterPro"/>
</dbReference>
<protein>
    <submittedName>
        <fullName evidence="2">5-deoxy-glucuronate isomerase</fullName>
        <ecNumber evidence="2">5.3.1.30</ecNumber>
    </submittedName>
</protein>
<evidence type="ECO:0000313" key="2">
    <source>
        <dbReference type="EMBL" id="MBJ7600936.1"/>
    </source>
</evidence>
<dbReference type="PIRSF" id="PIRSF036628">
    <property type="entry name" value="IolB"/>
    <property type="match status" value="1"/>
</dbReference>
<dbReference type="NCBIfam" id="TIGR04378">
    <property type="entry name" value="myo_inos_iolB"/>
    <property type="match status" value="1"/>
</dbReference>
<dbReference type="InterPro" id="IPR024203">
    <property type="entry name" value="Deoxy-glucuronate_isom_IolB"/>
</dbReference>